<protein>
    <submittedName>
        <fullName evidence="1">Uncharacterized protein</fullName>
    </submittedName>
</protein>
<gene>
    <name evidence="1" type="ORF">H3V42_22960</name>
</gene>
<proteinExistence type="predicted"/>
<organism evidence="1 2">
    <name type="scientific">Sphingobium yanoikuyae</name>
    <name type="common">Sphingomonas yanoikuyae</name>
    <dbReference type="NCBI Taxonomy" id="13690"/>
    <lineage>
        <taxon>Bacteria</taxon>
        <taxon>Pseudomonadati</taxon>
        <taxon>Pseudomonadota</taxon>
        <taxon>Alphaproteobacteria</taxon>
        <taxon>Sphingomonadales</taxon>
        <taxon>Sphingomonadaceae</taxon>
        <taxon>Sphingobium</taxon>
    </lineage>
</organism>
<evidence type="ECO:0000313" key="2">
    <source>
        <dbReference type="Proteomes" id="UP000515377"/>
    </source>
</evidence>
<dbReference type="Proteomes" id="UP000515377">
    <property type="component" value="Chromosome"/>
</dbReference>
<evidence type="ECO:0000313" key="1">
    <source>
        <dbReference type="EMBL" id="QNG44684.1"/>
    </source>
</evidence>
<sequence length="163" mass="17852">MADATLARSDDASRNEELRASDIAALCGLIGGADHYCMKVEREQSRSFYGFKSIYQKSYDALCEGHLKLLQAIPDGSDRDIVILAGHASLMADQIQTADVTDRAFIARLVEGVQAALISISGSIGNRFPEQVEEVATLWPELGQSIRNDMTVARQMISEMEGR</sequence>
<dbReference type="EMBL" id="CP060122">
    <property type="protein sequence ID" value="QNG44684.1"/>
    <property type="molecule type" value="Genomic_DNA"/>
</dbReference>
<reference evidence="1 2" key="1">
    <citation type="submission" date="2020-07" db="EMBL/GenBank/DDBJ databases">
        <title>Whole genome sequence of Sphingobium yanoikuyae A3.</title>
        <authorList>
            <person name="Han S.-S."/>
        </authorList>
    </citation>
    <scope>NUCLEOTIDE SEQUENCE [LARGE SCALE GENOMIC DNA]</scope>
    <source>
        <strain evidence="1 2">A3</strain>
    </source>
</reference>
<dbReference type="AlphaFoldDB" id="A0A9X7U8L8"/>
<accession>A0A9X7U8L8</accession>
<name>A0A9X7U8L8_SPHYA</name>